<dbReference type="AlphaFoldDB" id="S0F4K7"/>
<keyword evidence="2" id="KW-1185">Reference proteome</keyword>
<evidence type="ECO:0000313" key="2">
    <source>
        <dbReference type="Proteomes" id="UP000014073"/>
    </source>
</evidence>
<dbReference type="EMBL" id="ACBW01000021">
    <property type="protein sequence ID" value="EEF74710.1"/>
    <property type="molecule type" value="Genomic_DNA"/>
</dbReference>
<accession>S0F4K7</accession>
<comment type="caution">
    <text evidence="1">The sequence shown here is derived from an EMBL/GenBank/DDBJ whole genome shotgun (WGS) entry which is preliminary data.</text>
</comment>
<sequence length="54" mass="6167">MAGLPADLWNRVSDLTSLRKDFYKKLQSYPSDYTKVTSVCYKQSSLPSKAEFDS</sequence>
<evidence type="ECO:0000313" key="1">
    <source>
        <dbReference type="EMBL" id="EEF74710.1"/>
    </source>
</evidence>
<proteinExistence type="predicted"/>
<dbReference type="Proteomes" id="UP000014073">
    <property type="component" value="Unassembled WGS sequence"/>
</dbReference>
<protein>
    <submittedName>
        <fullName evidence="1">Uncharacterized protein</fullName>
    </submittedName>
</protein>
<dbReference type="HOGENOM" id="CLU_3040315_0_0_10"/>
<reference evidence="1 2" key="1">
    <citation type="submission" date="2008-12" db="EMBL/GenBank/DDBJ databases">
        <authorList>
            <person name="Fulton L."/>
            <person name="Clifton S."/>
            <person name="Fulton B."/>
            <person name="Xu J."/>
            <person name="Minx P."/>
            <person name="Pepin K.H."/>
            <person name="Johnson M."/>
            <person name="Bhonagiri V."/>
            <person name="Nash W.E."/>
            <person name="Mardis E.R."/>
            <person name="Wilson R.K."/>
        </authorList>
    </citation>
    <scope>NUCLEOTIDE SEQUENCE [LARGE SCALE GENOMIC DNA]</scope>
    <source>
        <strain evidence="1 2">DSM 18228</strain>
    </source>
</reference>
<name>S0F4K7_9BACT</name>
<gene>
    <name evidence="1" type="ORF">BACCOPRO_00178</name>
</gene>
<organism evidence="1 2">
    <name type="scientific">Phocaeicola coprophilus DSM 18228 = JCM 13818</name>
    <dbReference type="NCBI Taxonomy" id="547042"/>
    <lineage>
        <taxon>Bacteria</taxon>
        <taxon>Pseudomonadati</taxon>
        <taxon>Bacteroidota</taxon>
        <taxon>Bacteroidia</taxon>
        <taxon>Bacteroidales</taxon>
        <taxon>Bacteroidaceae</taxon>
        <taxon>Phocaeicola</taxon>
    </lineage>
</organism>